<protein>
    <submittedName>
        <fullName evidence="1">Uncharacterized protein</fullName>
    </submittedName>
</protein>
<dbReference type="EMBL" id="CT868038">
    <property type="protein sequence ID" value="CAK65386.1"/>
    <property type="molecule type" value="Genomic_DNA"/>
</dbReference>
<dbReference type="AlphaFoldDB" id="A0C3L9"/>
<dbReference type="Proteomes" id="UP000000600">
    <property type="component" value="Unassembled WGS sequence"/>
</dbReference>
<organism evidence="1 2">
    <name type="scientific">Paramecium tetraurelia</name>
    <dbReference type="NCBI Taxonomy" id="5888"/>
    <lineage>
        <taxon>Eukaryota</taxon>
        <taxon>Sar</taxon>
        <taxon>Alveolata</taxon>
        <taxon>Ciliophora</taxon>
        <taxon>Intramacronucleata</taxon>
        <taxon>Oligohymenophorea</taxon>
        <taxon>Peniculida</taxon>
        <taxon>Parameciidae</taxon>
        <taxon>Paramecium</taxon>
    </lineage>
</organism>
<name>A0C3L9_PARTE</name>
<dbReference type="KEGG" id="ptm:GSPATT00034865001"/>
<proteinExistence type="predicted"/>
<accession>A0C3L9</accession>
<evidence type="ECO:0000313" key="2">
    <source>
        <dbReference type="Proteomes" id="UP000000600"/>
    </source>
</evidence>
<keyword evidence="2" id="KW-1185">Reference proteome</keyword>
<gene>
    <name evidence="1" type="ORF">GSPATT00034865001</name>
</gene>
<reference evidence="1 2" key="1">
    <citation type="journal article" date="2006" name="Nature">
        <title>Global trends of whole-genome duplications revealed by the ciliate Paramecium tetraurelia.</title>
        <authorList>
            <consortium name="Genoscope"/>
            <person name="Aury J.-M."/>
            <person name="Jaillon O."/>
            <person name="Duret L."/>
            <person name="Noel B."/>
            <person name="Jubin C."/>
            <person name="Porcel B.M."/>
            <person name="Segurens B."/>
            <person name="Daubin V."/>
            <person name="Anthouard V."/>
            <person name="Aiach N."/>
            <person name="Arnaiz O."/>
            <person name="Billaut A."/>
            <person name="Beisson J."/>
            <person name="Blanc I."/>
            <person name="Bouhouche K."/>
            <person name="Camara F."/>
            <person name="Duharcourt S."/>
            <person name="Guigo R."/>
            <person name="Gogendeau D."/>
            <person name="Katinka M."/>
            <person name="Keller A.-M."/>
            <person name="Kissmehl R."/>
            <person name="Klotz C."/>
            <person name="Koll F."/>
            <person name="Le Moue A."/>
            <person name="Lepere C."/>
            <person name="Malinsky S."/>
            <person name="Nowacki M."/>
            <person name="Nowak J.K."/>
            <person name="Plattner H."/>
            <person name="Poulain J."/>
            <person name="Ruiz F."/>
            <person name="Serrano V."/>
            <person name="Zagulski M."/>
            <person name="Dessen P."/>
            <person name="Betermier M."/>
            <person name="Weissenbach J."/>
            <person name="Scarpelli C."/>
            <person name="Schachter V."/>
            <person name="Sperling L."/>
            <person name="Meyer E."/>
            <person name="Cohen J."/>
            <person name="Wincker P."/>
        </authorList>
    </citation>
    <scope>NUCLEOTIDE SEQUENCE [LARGE SCALE GENOMIC DNA]</scope>
    <source>
        <strain evidence="1 2">Stock d4-2</strain>
    </source>
</reference>
<dbReference type="HOGENOM" id="CLU_2643318_0_0_1"/>
<dbReference type="RefSeq" id="XP_001432783.1">
    <property type="nucleotide sequence ID" value="XM_001432746.1"/>
</dbReference>
<evidence type="ECO:0000313" key="1">
    <source>
        <dbReference type="EMBL" id="CAK65386.1"/>
    </source>
</evidence>
<dbReference type="InParanoid" id="A0C3L9"/>
<sequence length="77" mass="9072">MNFDNLQTCGSELKKLENHNFAKNDSPENSLVEDFDFGLRRHTFSLYFMAAIKFIIKMRKSFGNIQQKSKQLQIQQI</sequence>
<dbReference type="GeneID" id="5018568"/>